<dbReference type="GO" id="GO:0006310">
    <property type="term" value="P:DNA recombination"/>
    <property type="evidence" value="ECO:0007669"/>
    <property type="project" value="UniProtKB-KW"/>
</dbReference>
<dbReference type="EMBL" id="KN823753">
    <property type="protein sequence ID" value="KIO15918.1"/>
    <property type="molecule type" value="Genomic_DNA"/>
</dbReference>
<evidence type="ECO:0000313" key="3">
    <source>
        <dbReference type="Proteomes" id="UP000054248"/>
    </source>
</evidence>
<reference evidence="3" key="2">
    <citation type="submission" date="2015-01" db="EMBL/GenBank/DDBJ databases">
        <title>Evolutionary Origins and Diversification of the Mycorrhizal Mutualists.</title>
        <authorList>
            <consortium name="DOE Joint Genome Institute"/>
            <consortium name="Mycorrhizal Genomics Consortium"/>
            <person name="Kohler A."/>
            <person name="Kuo A."/>
            <person name="Nagy L.G."/>
            <person name="Floudas D."/>
            <person name="Copeland A."/>
            <person name="Barry K.W."/>
            <person name="Cichocki N."/>
            <person name="Veneault-Fourrey C."/>
            <person name="LaButti K."/>
            <person name="Lindquist E.A."/>
            <person name="Lipzen A."/>
            <person name="Lundell T."/>
            <person name="Morin E."/>
            <person name="Murat C."/>
            <person name="Riley R."/>
            <person name="Ohm R."/>
            <person name="Sun H."/>
            <person name="Tunlid A."/>
            <person name="Henrissat B."/>
            <person name="Grigoriev I.V."/>
            <person name="Hibbett D.S."/>
            <person name="Martin F."/>
        </authorList>
    </citation>
    <scope>NUCLEOTIDE SEQUENCE [LARGE SCALE GENOMIC DNA]</scope>
    <source>
        <strain evidence="3">MUT 4182</strain>
    </source>
</reference>
<dbReference type="GO" id="GO:0015074">
    <property type="term" value="P:DNA integration"/>
    <property type="evidence" value="ECO:0007669"/>
    <property type="project" value="InterPro"/>
</dbReference>
<feature type="non-terminal residue" evidence="2">
    <location>
        <position position="1"/>
    </location>
</feature>
<dbReference type="Proteomes" id="UP000054248">
    <property type="component" value="Unassembled WGS sequence"/>
</dbReference>
<name>A0A0C3K3E5_9AGAM</name>
<dbReference type="Gene3D" id="1.10.443.10">
    <property type="entry name" value="Intergrase catalytic core"/>
    <property type="match status" value="1"/>
</dbReference>
<dbReference type="SUPFAM" id="SSF56349">
    <property type="entry name" value="DNA breaking-rejoining enzymes"/>
    <property type="match status" value="1"/>
</dbReference>
<dbReference type="OrthoDB" id="3254696at2759"/>
<dbReference type="InterPro" id="IPR013762">
    <property type="entry name" value="Integrase-like_cat_sf"/>
</dbReference>
<dbReference type="HOGENOM" id="CLU_003292_9_2_1"/>
<evidence type="ECO:0000256" key="1">
    <source>
        <dbReference type="ARBA" id="ARBA00023172"/>
    </source>
</evidence>
<evidence type="ECO:0000313" key="2">
    <source>
        <dbReference type="EMBL" id="KIO15918.1"/>
    </source>
</evidence>
<dbReference type="InterPro" id="IPR011010">
    <property type="entry name" value="DNA_brk_join_enz"/>
</dbReference>
<proteinExistence type="predicted"/>
<keyword evidence="1" id="KW-0233">DNA recombination</keyword>
<dbReference type="STRING" id="1051891.A0A0C3K3E5"/>
<gene>
    <name evidence="2" type="ORF">M407DRAFT_50426</name>
</gene>
<keyword evidence="3" id="KW-1185">Reference proteome</keyword>
<feature type="non-terminal residue" evidence="2">
    <location>
        <position position="61"/>
    </location>
</feature>
<dbReference type="GO" id="GO:0003677">
    <property type="term" value="F:DNA binding"/>
    <property type="evidence" value="ECO:0007669"/>
    <property type="project" value="InterPro"/>
</dbReference>
<dbReference type="AlphaFoldDB" id="A0A0C3K3E5"/>
<accession>A0A0C3K3E5</accession>
<protein>
    <recommendedName>
        <fullName evidence="4">Tyr recombinase domain-containing protein</fullName>
    </recommendedName>
</protein>
<reference evidence="2 3" key="1">
    <citation type="submission" date="2014-04" db="EMBL/GenBank/DDBJ databases">
        <authorList>
            <consortium name="DOE Joint Genome Institute"/>
            <person name="Kuo A."/>
            <person name="Girlanda M."/>
            <person name="Perotto S."/>
            <person name="Kohler A."/>
            <person name="Nagy L.G."/>
            <person name="Floudas D."/>
            <person name="Copeland A."/>
            <person name="Barry K.W."/>
            <person name="Cichocki N."/>
            <person name="Veneault-Fourrey C."/>
            <person name="LaButti K."/>
            <person name="Lindquist E.A."/>
            <person name="Lipzen A."/>
            <person name="Lundell T."/>
            <person name="Morin E."/>
            <person name="Murat C."/>
            <person name="Sun H."/>
            <person name="Tunlid A."/>
            <person name="Henrissat B."/>
            <person name="Grigoriev I.V."/>
            <person name="Hibbett D.S."/>
            <person name="Martin F."/>
            <person name="Nordberg H.P."/>
            <person name="Cantor M.N."/>
            <person name="Hua S.X."/>
        </authorList>
    </citation>
    <scope>NUCLEOTIDE SEQUENCE [LARGE SCALE GENOMIC DNA]</scope>
    <source>
        <strain evidence="2 3">MUT 4182</strain>
    </source>
</reference>
<sequence>LSKKAFQQRCNEIWDAQGLSQIKGHSFRIGGTSEFLLAGIHPDVVKKMGRWTSNHFLRYWR</sequence>
<evidence type="ECO:0008006" key="4">
    <source>
        <dbReference type="Google" id="ProtNLM"/>
    </source>
</evidence>
<organism evidence="2 3">
    <name type="scientific">Tulasnella calospora MUT 4182</name>
    <dbReference type="NCBI Taxonomy" id="1051891"/>
    <lineage>
        <taxon>Eukaryota</taxon>
        <taxon>Fungi</taxon>
        <taxon>Dikarya</taxon>
        <taxon>Basidiomycota</taxon>
        <taxon>Agaricomycotina</taxon>
        <taxon>Agaricomycetes</taxon>
        <taxon>Cantharellales</taxon>
        <taxon>Tulasnellaceae</taxon>
        <taxon>Tulasnella</taxon>
    </lineage>
</organism>